<reference evidence="3 4" key="1">
    <citation type="journal article" date="2020" name="bioRxiv">
        <title>A chromosome-scale genome assembly for the Fusarium oxysporum strain Fo5176 to establish a model Arabidopsis-fungal pathosystem.</title>
        <authorList>
            <person name="Fokkens L."/>
            <person name="Guo L."/>
            <person name="Dora S."/>
            <person name="Wang B."/>
            <person name="Ye K."/>
            <person name="Sanchez-Rodriguez C."/>
            <person name="Croll D."/>
        </authorList>
    </citation>
    <scope>NUCLEOTIDE SEQUENCE [LARGE SCALE GENOMIC DNA]</scope>
    <source>
        <strain evidence="3 4">Fo5176</strain>
    </source>
</reference>
<feature type="domain" description="MoaF C-terminal" evidence="2">
    <location>
        <begin position="155"/>
        <end position="266"/>
    </location>
</feature>
<dbReference type="Proteomes" id="UP000593570">
    <property type="component" value="Unassembled WGS sequence"/>
</dbReference>
<name>A0A8H6GYM7_FUSOX</name>
<dbReference type="AlphaFoldDB" id="A0A8H6GYM7"/>
<evidence type="ECO:0000313" key="3">
    <source>
        <dbReference type="EMBL" id="KAF6525855.1"/>
    </source>
</evidence>
<dbReference type="InterPro" id="IPR035348">
    <property type="entry name" value="MoaF_C"/>
</dbReference>
<accession>A0A8H6GYM7</accession>
<sequence length="283" mass="32579">MTFANNPEPADYRPFEEWPTFGALANGFDDFLPPSTSKLVGLTFDHKFENGWRLRHDFTQDKVQWQMLEGERAGTSGYAEYKAYEFRPDMFMVDFFKEDHEQLVTLILNTATGQLKACISGWVDKNGERRTWTTFMNAVSVIGVAGDEKSVTSYNHTAELVGKHCLYRYSERNAYEHFYVNPRTFAWHCLAGTQKNLADAEQCDTFKLGENLYLFFWTETLLPVESIIVIDLEKLRSIGRFLCWDPKPQAKVHVRFASEATILNQVNLAAELEKPLKDTWGAL</sequence>
<evidence type="ECO:0000313" key="4">
    <source>
        <dbReference type="Proteomes" id="UP000593570"/>
    </source>
</evidence>
<dbReference type="Gene3D" id="2.40.128.20">
    <property type="match status" value="2"/>
</dbReference>
<dbReference type="Pfam" id="PF10703">
    <property type="entry name" value="MoaF"/>
    <property type="match status" value="1"/>
</dbReference>
<evidence type="ECO:0000259" key="2">
    <source>
        <dbReference type="Pfam" id="PF17409"/>
    </source>
</evidence>
<proteinExistence type="predicted"/>
<evidence type="ECO:0000259" key="1">
    <source>
        <dbReference type="Pfam" id="PF10703"/>
    </source>
</evidence>
<dbReference type="Pfam" id="PF17409">
    <property type="entry name" value="MoaF_C"/>
    <property type="match status" value="1"/>
</dbReference>
<protein>
    <submittedName>
        <fullName evidence="3">Uncharacterized protein</fullName>
    </submittedName>
</protein>
<dbReference type="InterPro" id="IPR012674">
    <property type="entry name" value="Calycin"/>
</dbReference>
<dbReference type="EMBL" id="JACDXP010000004">
    <property type="protein sequence ID" value="KAF6525855.1"/>
    <property type="molecule type" value="Genomic_DNA"/>
</dbReference>
<organism evidence="3 4">
    <name type="scientific">Fusarium oxysporum f. sp. conglutinans</name>
    <dbReference type="NCBI Taxonomy" id="100902"/>
    <lineage>
        <taxon>Eukaryota</taxon>
        <taxon>Fungi</taxon>
        <taxon>Dikarya</taxon>
        <taxon>Ascomycota</taxon>
        <taxon>Pezizomycotina</taxon>
        <taxon>Sordariomycetes</taxon>
        <taxon>Hypocreomycetidae</taxon>
        <taxon>Hypocreales</taxon>
        <taxon>Nectriaceae</taxon>
        <taxon>Fusarium</taxon>
        <taxon>Fusarium oxysporum species complex</taxon>
    </lineage>
</organism>
<feature type="domain" description="Molybdenum cofactor biosynthesis protein F N-terminal" evidence="1">
    <location>
        <begin position="16"/>
        <end position="123"/>
    </location>
</feature>
<comment type="caution">
    <text evidence="3">The sequence shown here is derived from an EMBL/GenBank/DDBJ whole genome shotgun (WGS) entry which is preliminary data.</text>
</comment>
<gene>
    <name evidence="3" type="ORF">HZS61_011650</name>
</gene>
<dbReference type="InterPro" id="IPR024724">
    <property type="entry name" value="MoaF_N"/>
</dbReference>